<dbReference type="GO" id="GO:0004343">
    <property type="term" value="F:glucosamine 6-phosphate N-acetyltransferase activity"/>
    <property type="evidence" value="ECO:0007669"/>
    <property type="project" value="UniProtKB-UniRule"/>
</dbReference>
<name>A0A8H7S089_9FUNG</name>
<dbReference type="AlphaFoldDB" id="A0A8H7S089"/>
<feature type="domain" description="N-acetyltransferase" evidence="9">
    <location>
        <begin position="33"/>
        <end position="179"/>
    </location>
</feature>
<dbReference type="PROSITE" id="PS51186">
    <property type="entry name" value="GNAT"/>
    <property type="match status" value="1"/>
</dbReference>
<comment type="pathway">
    <text evidence="8">Nucleotide-sugar biosynthesis; UDP-N-acetyl-alpha-D-glucosamine biosynthesis; N-acetyl-alpha-D-glucosamine 1-phosphate from alpha-D-glucosamine 6-phosphate (route I): step 1/2.</text>
</comment>
<proteinExistence type="inferred from homology"/>
<keyword evidence="4 8" id="KW-0808">Transferase</keyword>
<evidence type="ECO:0000256" key="7">
    <source>
        <dbReference type="ARBA" id="ARBA00023315"/>
    </source>
</evidence>
<evidence type="ECO:0000256" key="3">
    <source>
        <dbReference type="ARBA" id="ARBA00011738"/>
    </source>
</evidence>
<dbReference type="OrthoDB" id="10039976at2759"/>
<dbReference type="InterPro" id="IPR000182">
    <property type="entry name" value="GNAT_dom"/>
</dbReference>
<gene>
    <name evidence="10" type="ORF">INT45_013863</name>
</gene>
<evidence type="ECO:0000313" key="11">
    <source>
        <dbReference type="Proteomes" id="UP000646827"/>
    </source>
</evidence>
<dbReference type="Gene3D" id="3.40.630.30">
    <property type="match status" value="1"/>
</dbReference>
<evidence type="ECO:0000256" key="1">
    <source>
        <dbReference type="ARBA" id="ARBA00004184"/>
    </source>
</evidence>
<evidence type="ECO:0000256" key="5">
    <source>
        <dbReference type="ARBA" id="ARBA00022824"/>
    </source>
</evidence>
<accession>A0A8H7S089</accession>
<keyword evidence="6" id="KW-0472">Membrane</keyword>
<dbReference type="InterPro" id="IPR039143">
    <property type="entry name" value="GNPNAT1-like"/>
</dbReference>
<dbReference type="FunFam" id="3.40.630.30:FF:000048">
    <property type="entry name" value="Glucosamine 6-phosphate N-acetyltransferase"/>
    <property type="match status" value="1"/>
</dbReference>
<dbReference type="EMBL" id="JAEPRB010000150">
    <property type="protein sequence ID" value="KAG2220165.1"/>
    <property type="molecule type" value="Genomic_DNA"/>
</dbReference>
<dbReference type="EC" id="2.3.1.4" evidence="8"/>
<dbReference type="GO" id="GO:0006048">
    <property type="term" value="P:UDP-N-acetylglucosamine biosynthetic process"/>
    <property type="evidence" value="ECO:0007669"/>
    <property type="project" value="UniProtKB-UniRule"/>
</dbReference>
<comment type="similarity">
    <text evidence="8">Belongs to the acetyltransferase family. GNA1 subfamily.</text>
</comment>
<sequence>MTNFPYLTEQNDSYLFSPKLISQEVLAALPDGYILRPLKRDDYNKGFIEVLGQLSVTGQTSQDLFEERFDTMKQLGCYYLVCIESLGEVVACATLIVEHKFLHNCGQSGHIEDVVVSDTQRGKKLGKRLIDQLTYMAQVLGCYKVILNCKEHNIPFYEKCDLQVAQVQMSNYFDRKNIK</sequence>
<dbReference type="SUPFAM" id="SSF55729">
    <property type="entry name" value="Acyl-CoA N-acyltransferases (Nat)"/>
    <property type="match status" value="1"/>
</dbReference>
<dbReference type="PANTHER" id="PTHR13355:SF11">
    <property type="entry name" value="GLUCOSAMINE 6-PHOSPHATE N-ACETYLTRANSFERASE"/>
    <property type="match status" value="1"/>
</dbReference>
<dbReference type="Pfam" id="PF00583">
    <property type="entry name" value="Acetyltransf_1"/>
    <property type="match status" value="1"/>
</dbReference>
<evidence type="ECO:0000256" key="4">
    <source>
        <dbReference type="ARBA" id="ARBA00022679"/>
    </source>
</evidence>
<comment type="caution">
    <text evidence="10">The sequence shown here is derived from an EMBL/GenBank/DDBJ whole genome shotgun (WGS) entry which is preliminary data.</text>
</comment>
<dbReference type="Proteomes" id="UP000646827">
    <property type="component" value="Unassembled WGS sequence"/>
</dbReference>
<dbReference type="InterPro" id="IPR016181">
    <property type="entry name" value="Acyl_CoA_acyltransferase"/>
</dbReference>
<dbReference type="GO" id="GO:0005789">
    <property type="term" value="C:endoplasmic reticulum membrane"/>
    <property type="evidence" value="ECO:0007669"/>
    <property type="project" value="UniProtKB-SubCell"/>
</dbReference>
<dbReference type="UniPathway" id="UPA00113">
    <property type="reaction ID" value="UER00529"/>
</dbReference>
<comment type="subcellular location">
    <subcellularLocation>
        <location evidence="1">Endomembrane system</location>
        <topology evidence="1">Peripheral membrane protein</topology>
    </subcellularLocation>
    <subcellularLocation>
        <location evidence="2">Endoplasmic reticulum membrane</location>
    </subcellularLocation>
</comment>
<comment type="subunit">
    <text evidence="3">Homodimer.</text>
</comment>
<evidence type="ECO:0000259" key="9">
    <source>
        <dbReference type="PROSITE" id="PS51186"/>
    </source>
</evidence>
<protein>
    <recommendedName>
        <fullName evidence="8">Glucosamine 6-phosphate N-acetyltransferase</fullName>
        <ecNumber evidence="8">2.3.1.4</ecNumber>
    </recommendedName>
</protein>
<evidence type="ECO:0000313" key="10">
    <source>
        <dbReference type="EMBL" id="KAG2220165.1"/>
    </source>
</evidence>
<keyword evidence="7 8" id="KW-0012">Acyltransferase</keyword>
<dbReference type="PANTHER" id="PTHR13355">
    <property type="entry name" value="GLUCOSAMINE 6-PHOSPHATE N-ACETYLTRANSFERASE"/>
    <property type="match status" value="1"/>
</dbReference>
<reference evidence="10 11" key="1">
    <citation type="submission" date="2020-12" db="EMBL/GenBank/DDBJ databases">
        <title>Metabolic potential, ecology and presence of endohyphal bacteria is reflected in genomic diversity of Mucoromycotina.</title>
        <authorList>
            <person name="Muszewska A."/>
            <person name="Okrasinska A."/>
            <person name="Steczkiewicz K."/>
            <person name="Drgas O."/>
            <person name="Orlowska M."/>
            <person name="Perlinska-Lenart U."/>
            <person name="Aleksandrzak-Piekarczyk T."/>
            <person name="Szatraj K."/>
            <person name="Zielenkiewicz U."/>
            <person name="Pilsyk S."/>
            <person name="Malc E."/>
            <person name="Mieczkowski P."/>
            <person name="Kruszewska J.S."/>
            <person name="Biernat P."/>
            <person name="Pawlowska J."/>
        </authorList>
    </citation>
    <scope>NUCLEOTIDE SEQUENCE [LARGE SCALE GENOMIC DNA]</scope>
    <source>
        <strain evidence="10 11">CBS 142.35</strain>
    </source>
</reference>
<evidence type="ECO:0000256" key="8">
    <source>
        <dbReference type="RuleBase" id="RU365086"/>
    </source>
</evidence>
<dbReference type="CDD" id="cd04301">
    <property type="entry name" value="NAT_SF"/>
    <property type="match status" value="1"/>
</dbReference>
<keyword evidence="5" id="KW-0256">Endoplasmic reticulum</keyword>
<comment type="catalytic activity">
    <reaction evidence="8">
        <text>D-glucosamine 6-phosphate + acetyl-CoA = N-acetyl-D-glucosamine 6-phosphate + CoA + H(+)</text>
        <dbReference type="Rhea" id="RHEA:10292"/>
        <dbReference type="ChEBI" id="CHEBI:15378"/>
        <dbReference type="ChEBI" id="CHEBI:57287"/>
        <dbReference type="ChEBI" id="CHEBI:57288"/>
        <dbReference type="ChEBI" id="CHEBI:57513"/>
        <dbReference type="ChEBI" id="CHEBI:58725"/>
        <dbReference type="EC" id="2.3.1.4"/>
    </reaction>
</comment>
<evidence type="ECO:0000256" key="2">
    <source>
        <dbReference type="ARBA" id="ARBA00004586"/>
    </source>
</evidence>
<organism evidence="10 11">
    <name type="scientific">Circinella minor</name>
    <dbReference type="NCBI Taxonomy" id="1195481"/>
    <lineage>
        <taxon>Eukaryota</taxon>
        <taxon>Fungi</taxon>
        <taxon>Fungi incertae sedis</taxon>
        <taxon>Mucoromycota</taxon>
        <taxon>Mucoromycotina</taxon>
        <taxon>Mucoromycetes</taxon>
        <taxon>Mucorales</taxon>
        <taxon>Lichtheimiaceae</taxon>
        <taxon>Circinella</taxon>
    </lineage>
</organism>
<evidence type="ECO:0000256" key="6">
    <source>
        <dbReference type="ARBA" id="ARBA00023136"/>
    </source>
</evidence>
<keyword evidence="11" id="KW-1185">Reference proteome</keyword>